<keyword evidence="3 9" id="KW-0813">Transport</keyword>
<dbReference type="AlphaFoldDB" id="A0A2S0I7I2"/>
<evidence type="ECO:0000259" key="10">
    <source>
        <dbReference type="PROSITE" id="PS51012"/>
    </source>
</evidence>
<dbReference type="InterPro" id="IPR000412">
    <property type="entry name" value="ABC_2_transport"/>
</dbReference>
<keyword evidence="8 9" id="KW-0472">Membrane</keyword>
<feature type="transmembrane region" description="Helical" evidence="9">
    <location>
        <begin position="179"/>
        <end position="197"/>
    </location>
</feature>
<dbReference type="InterPro" id="IPR013525">
    <property type="entry name" value="ABC2_TM"/>
</dbReference>
<sequence>MLVRSPGKISRTVIFALILREMRGRFGANRLGAFWFVFEPIAHVLVLMTVFIVIRGKTLPGFDYAVFLVTGIVPYILFKNIALKGMEAVSANRALFSYKQIKPFDAIVARAIVEFSLMACVYFSLNFGLGFWAGLDVAIHSPLHWMLVLGVGCVLSFGLALILCVVADAFPELKTFLRIMFLPLYFLSGVIIPLWLLPRQILDWMTWNPFLHIIDELRVGTFEHYPDVVGIDLTYAAKISLIILFVGMVSYRARRLQLVAM</sequence>
<evidence type="ECO:0000256" key="1">
    <source>
        <dbReference type="ARBA" id="ARBA00004429"/>
    </source>
</evidence>
<dbReference type="PANTHER" id="PTHR30413:SF8">
    <property type="entry name" value="TRANSPORT PERMEASE PROTEIN"/>
    <property type="match status" value="1"/>
</dbReference>
<organism evidence="11 12">
    <name type="scientific">Achromobacter spanius</name>
    <dbReference type="NCBI Taxonomy" id="217203"/>
    <lineage>
        <taxon>Bacteria</taxon>
        <taxon>Pseudomonadati</taxon>
        <taxon>Pseudomonadota</taxon>
        <taxon>Betaproteobacteria</taxon>
        <taxon>Burkholderiales</taxon>
        <taxon>Alcaligenaceae</taxon>
        <taxon>Achromobacter</taxon>
    </lineage>
</organism>
<evidence type="ECO:0000313" key="11">
    <source>
        <dbReference type="EMBL" id="AVJ27999.1"/>
    </source>
</evidence>
<feature type="transmembrane region" description="Helical" evidence="9">
    <location>
        <begin position="145"/>
        <end position="167"/>
    </location>
</feature>
<dbReference type="EMBL" id="CP023270">
    <property type="protein sequence ID" value="AVJ27999.1"/>
    <property type="molecule type" value="Genomic_DNA"/>
</dbReference>
<dbReference type="GO" id="GO:0015920">
    <property type="term" value="P:lipopolysaccharide transport"/>
    <property type="evidence" value="ECO:0007669"/>
    <property type="project" value="TreeGrafter"/>
</dbReference>
<evidence type="ECO:0000256" key="4">
    <source>
        <dbReference type="ARBA" id="ARBA00022475"/>
    </source>
</evidence>
<feature type="transmembrane region" description="Helical" evidence="9">
    <location>
        <begin position="31"/>
        <end position="52"/>
    </location>
</feature>
<evidence type="ECO:0000256" key="5">
    <source>
        <dbReference type="ARBA" id="ARBA00022519"/>
    </source>
</evidence>
<dbReference type="PRINTS" id="PR00164">
    <property type="entry name" value="ABC2TRNSPORT"/>
</dbReference>
<dbReference type="OrthoDB" id="9814458at2"/>
<dbReference type="InterPro" id="IPR047817">
    <property type="entry name" value="ABC2_TM_bact-type"/>
</dbReference>
<evidence type="ECO:0000256" key="6">
    <source>
        <dbReference type="ARBA" id="ARBA00022692"/>
    </source>
</evidence>
<evidence type="ECO:0000256" key="2">
    <source>
        <dbReference type="ARBA" id="ARBA00007783"/>
    </source>
</evidence>
<protein>
    <recommendedName>
        <fullName evidence="9">Transport permease protein</fullName>
    </recommendedName>
</protein>
<dbReference type="GO" id="GO:0140359">
    <property type="term" value="F:ABC-type transporter activity"/>
    <property type="evidence" value="ECO:0007669"/>
    <property type="project" value="InterPro"/>
</dbReference>
<name>A0A2S0I7I2_9BURK</name>
<dbReference type="GO" id="GO:0043190">
    <property type="term" value="C:ATP-binding cassette (ABC) transporter complex"/>
    <property type="evidence" value="ECO:0007669"/>
    <property type="project" value="InterPro"/>
</dbReference>
<proteinExistence type="inferred from homology"/>
<feature type="transmembrane region" description="Helical" evidence="9">
    <location>
        <begin position="104"/>
        <end position="125"/>
    </location>
</feature>
<comment type="subcellular location">
    <subcellularLocation>
        <location evidence="1 9">Cell inner membrane</location>
        <topology evidence="1 9">Multi-pass membrane protein</topology>
    </subcellularLocation>
</comment>
<dbReference type="PROSITE" id="PS51012">
    <property type="entry name" value="ABC_TM2"/>
    <property type="match status" value="1"/>
</dbReference>
<evidence type="ECO:0000256" key="8">
    <source>
        <dbReference type="ARBA" id="ARBA00023136"/>
    </source>
</evidence>
<evidence type="ECO:0000256" key="9">
    <source>
        <dbReference type="RuleBase" id="RU361157"/>
    </source>
</evidence>
<keyword evidence="12" id="KW-1185">Reference proteome</keyword>
<evidence type="ECO:0000256" key="3">
    <source>
        <dbReference type="ARBA" id="ARBA00022448"/>
    </source>
</evidence>
<comment type="similarity">
    <text evidence="2 9">Belongs to the ABC-2 integral membrane protein family.</text>
</comment>
<evidence type="ECO:0000313" key="12">
    <source>
        <dbReference type="Proteomes" id="UP000239477"/>
    </source>
</evidence>
<accession>A0A2S0I7I2</accession>
<dbReference type="PANTHER" id="PTHR30413">
    <property type="entry name" value="INNER MEMBRANE TRANSPORT PERMEASE"/>
    <property type="match status" value="1"/>
</dbReference>
<dbReference type="Pfam" id="PF01061">
    <property type="entry name" value="ABC2_membrane"/>
    <property type="match status" value="1"/>
</dbReference>
<keyword evidence="6 9" id="KW-0812">Transmembrane</keyword>
<keyword evidence="4 9" id="KW-1003">Cell membrane</keyword>
<keyword evidence="5" id="KW-0997">Cell inner membrane</keyword>
<dbReference type="Proteomes" id="UP000239477">
    <property type="component" value="Chromosome"/>
</dbReference>
<feature type="domain" description="ABC transmembrane type-2" evidence="10">
    <location>
        <begin position="31"/>
        <end position="254"/>
    </location>
</feature>
<reference evidence="11 12" key="1">
    <citation type="submission" date="2017-09" db="EMBL/GenBank/DDBJ databases">
        <title>Genomic, metabolic, and phenotypic characteristics of bacterial isolates from the natural microbiome of the model nematode Caenorhabditis elegans.</title>
        <authorList>
            <person name="Zimmermann J."/>
            <person name="Obeng N."/>
            <person name="Yang W."/>
            <person name="Obeng O."/>
            <person name="Kissoyan K."/>
            <person name="Pees B."/>
            <person name="Dirksen P."/>
            <person name="Hoppner M."/>
            <person name="Franke A."/>
            <person name="Rosenstiel P."/>
            <person name="Leippe M."/>
            <person name="Dierking K."/>
            <person name="Kaleta C."/>
            <person name="Schulenburg H."/>
        </authorList>
    </citation>
    <scope>NUCLEOTIDE SEQUENCE [LARGE SCALE GENOMIC DNA]</scope>
    <source>
        <strain evidence="11 12">MYb73</strain>
    </source>
</reference>
<feature type="transmembrane region" description="Helical" evidence="9">
    <location>
        <begin position="64"/>
        <end position="83"/>
    </location>
</feature>
<evidence type="ECO:0000256" key="7">
    <source>
        <dbReference type="ARBA" id="ARBA00022989"/>
    </source>
</evidence>
<keyword evidence="7 9" id="KW-1133">Transmembrane helix</keyword>
<gene>
    <name evidence="11" type="ORF">CLM73_13210</name>
</gene>
<feature type="transmembrane region" description="Helical" evidence="9">
    <location>
        <begin position="233"/>
        <end position="251"/>
    </location>
</feature>